<organism evidence="2 3">
    <name type="scientific">Tautonia plasticadhaerens</name>
    <dbReference type="NCBI Taxonomy" id="2527974"/>
    <lineage>
        <taxon>Bacteria</taxon>
        <taxon>Pseudomonadati</taxon>
        <taxon>Planctomycetota</taxon>
        <taxon>Planctomycetia</taxon>
        <taxon>Isosphaerales</taxon>
        <taxon>Isosphaeraceae</taxon>
        <taxon>Tautonia</taxon>
    </lineage>
</organism>
<dbReference type="RefSeq" id="WP_145278030.1">
    <property type="nucleotide sequence ID" value="NZ_CP036426.1"/>
</dbReference>
<evidence type="ECO:0008006" key="4">
    <source>
        <dbReference type="Google" id="ProtNLM"/>
    </source>
</evidence>
<dbReference type="AlphaFoldDB" id="A0A518HDX1"/>
<accession>A0A518HDX1</accession>
<dbReference type="KEGG" id="tpla:ElP_70100"/>
<dbReference type="EMBL" id="CP036426">
    <property type="protein sequence ID" value="QDV39048.1"/>
    <property type="molecule type" value="Genomic_DNA"/>
</dbReference>
<proteinExistence type="predicted"/>
<evidence type="ECO:0000256" key="1">
    <source>
        <dbReference type="SAM" id="SignalP"/>
    </source>
</evidence>
<protein>
    <recommendedName>
        <fullName evidence="4">Secreted protein</fullName>
    </recommendedName>
</protein>
<dbReference type="Proteomes" id="UP000317835">
    <property type="component" value="Chromosome"/>
</dbReference>
<feature type="chain" id="PRO_5022092829" description="Secreted protein" evidence="1">
    <location>
        <begin position="28"/>
        <end position="256"/>
    </location>
</feature>
<reference evidence="2 3" key="1">
    <citation type="submission" date="2019-02" db="EMBL/GenBank/DDBJ databases">
        <title>Deep-cultivation of Planctomycetes and their phenomic and genomic characterization uncovers novel biology.</title>
        <authorList>
            <person name="Wiegand S."/>
            <person name="Jogler M."/>
            <person name="Boedeker C."/>
            <person name="Pinto D."/>
            <person name="Vollmers J."/>
            <person name="Rivas-Marin E."/>
            <person name="Kohn T."/>
            <person name="Peeters S.H."/>
            <person name="Heuer A."/>
            <person name="Rast P."/>
            <person name="Oberbeckmann S."/>
            <person name="Bunk B."/>
            <person name="Jeske O."/>
            <person name="Meyerdierks A."/>
            <person name="Storesund J.E."/>
            <person name="Kallscheuer N."/>
            <person name="Luecker S."/>
            <person name="Lage O.M."/>
            <person name="Pohl T."/>
            <person name="Merkel B.J."/>
            <person name="Hornburger P."/>
            <person name="Mueller R.-W."/>
            <person name="Bruemmer F."/>
            <person name="Labrenz M."/>
            <person name="Spormann A.M."/>
            <person name="Op den Camp H."/>
            <person name="Overmann J."/>
            <person name="Amann R."/>
            <person name="Jetten M.S.M."/>
            <person name="Mascher T."/>
            <person name="Medema M.H."/>
            <person name="Devos D.P."/>
            <person name="Kaster A.-K."/>
            <person name="Ovreas L."/>
            <person name="Rohde M."/>
            <person name="Galperin M.Y."/>
            <person name="Jogler C."/>
        </authorList>
    </citation>
    <scope>NUCLEOTIDE SEQUENCE [LARGE SCALE GENOMIC DNA]</scope>
    <source>
        <strain evidence="2 3">ElP</strain>
    </source>
</reference>
<name>A0A518HDX1_9BACT</name>
<evidence type="ECO:0000313" key="3">
    <source>
        <dbReference type="Proteomes" id="UP000317835"/>
    </source>
</evidence>
<keyword evidence="1" id="KW-0732">Signal</keyword>
<gene>
    <name evidence="2" type="ORF">ElP_70100</name>
</gene>
<sequence length="256" mass="27468" precursor="true">MTRRLAPKILAATLCLLLGRADTRATAQAPPRPAANPFRQSLQPDLVPPFPRRSFDFGRGAEYHRRIARNQCGLPSGFDFDREIPIVAARTVSFFPPLEDTLRVPGAVDPFALAKAADGLAPATGARTIRRKRFTPQAPNLAIGPFLLRTNGVAIYEDGGIASGGLLSHSGGIEASERGGEAVLRLRAYSAAPLDILSTDAVPLWSTEVPAWVPRGGPTEVSLADPLADPGLRAKVARSFDEVTHIEVTIEPRTIR</sequence>
<feature type="signal peptide" evidence="1">
    <location>
        <begin position="1"/>
        <end position="27"/>
    </location>
</feature>
<keyword evidence="3" id="KW-1185">Reference proteome</keyword>
<evidence type="ECO:0000313" key="2">
    <source>
        <dbReference type="EMBL" id="QDV39048.1"/>
    </source>
</evidence>